<proteinExistence type="predicted"/>
<dbReference type="PANTHER" id="PTHR36842">
    <property type="entry name" value="PROTEIN TOLB HOMOLOG"/>
    <property type="match status" value="1"/>
</dbReference>
<reference evidence="1 2" key="1">
    <citation type="journal article" date="2016" name="Nat. Commun.">
        <title>Thousands of microbial genomes shed light on interconnected biogeochemical processes in an aquifer system.</title>
        <authorList>
            <person name="Anantharaman K."/>
            <person name="Brown C.T."/>
            <person name="Hug L.A."/>
            <person name="Sharon I."/>
            <person name="Castelle C.J."/>
            <person name="Probst A.J."/>
            <person name="Thomas B.C."/>
            <person name="Singh A."/>
            <person name="Wilkins M.J."/>
            <person name="Karaoz U."/>
            <person name="Brodie E.L."/>
            <person name="Williams K.H."/>
            <person name="Hubbard S.S."/>
            <person name="Banfield J.F."/>
        </authorList>
    </citation>
    <scope>NUCLEOTIDE SEQUENCE [LARGE SCALE GENOMIC DNA]</scope>
</reference>
<organism evidence="1 2">
    <name type="scientific">Candidatus Yanofskybacteria bacterium RIFCSPHIGHO2_01_FULL_41_26</name>
    <dbReference type="NCBI Taxonomy" id="1802661"/>
    <lineage>
        <taxon>Bacteria</taxon>
        <taxon>Candidatus Yanofskyibacteriota</taxon>
    </lineage>
</organism>
<dbReference type="STRING" id="1802661.A2649_03635"/>
<gene>
    <name evidence="1" type="ORF">A2649_03635</name>
</gene>
<dbReference type="PANTHER" id="PTHR36842:SF1">
    <property type="entry name" value="PROTEIN TOLB"/>
    <property type="match status" value="1"/>
</dbReference>
<evidence type="ECO:0008006" key="3">
    <source>
        <dbReference type="Google" id="ProtNLM"/>
    </source>
</evidence>
<dbReference type="InterPro" id="IPR011042">
    <property type="entry name" value="6-blade_b-propeller_TolB-like"/>
</dbReference>
<sequence length="361" mass="40198">MNQKLLTTLTVLSITFTAFLAGYLISQNDFYKSPESTSTGNILDKFSDQTSSNHPGPEALLRGQEDLRLLSPRSVASPVLSKDKDSVIYYEKDTGRVFETTTRDVQEKLVSEVALPNLIKTSWSPSRKEVISLFYHPSGDYYRYYNYKTKTSVNLGTAIKSLAFSPDGSRITYFGSKDGSQGFFISQPDGSSFKKILSSRLENAEVYWSSEDLIYFKTGAKNGSELYSLSMAGEIKKILNSKDGLEVKWSRDGSRILFSQKTELGTELFYKDISSESETSLEVATNASKCDWEMDGKIVVCGVSRPSSSGDEIYEIGLDGTKKLISSPAQKLNISELFLSDLDDHVVILNALDNKLYVLKK</sequence>
<dbReference type="Gene3D" id="2.120.10.30">
    <property type="entry name" value="TolB, C-terminal domain"/>
    <property type="match status" value="1"/>
</dbReference>
<name>A0A1F8EC11_9BACT</name>
<dbReference type="Proteomes" id="UP000176893">
    <property type="component" value="Unassembled WGS sequence"/>
</dbReference>
<dbReference type="AlphaFoldDB" id="A0A1F8EC11"/>
<accession>A0A1F8EC11</accession>
<protein>
    <recommendedName>
        <fullName evidence="3">Dipeptidylpeptidase IV N-terminal domain-containing protein</fullName>
    </recommendedName>
</protein>
<comment type="caution">
    <text evidence="1">The sequence shown here is derived from an EMBL/GenBank/DDBJ whole genome shotgun (WGS) entry which is preliminary data.</text>
</comment>
<dbReference type="EMBL" id="MGJB01000017">
    <property type="protein sequence ID" value="OGM98342.1"/>
    <property type="molecule type" value="Genomic_DNA"/>
</dbReference>
<evidence type="ECO:0000313" key="2">
    <source>
        <dbReference type="Proteomes" id="UP000176893"/>
    </source>
</evidence>
<dbReference type="SUPFAM" id="SSF69304">
    <property type="entry name" value="Tricorn protease N-terminal domain"/>
    <property type="match status" value="1"/>
</dbReference>
<evidence type="ECO:0000313" key="1">
    <source>
        <dbReference type="EMBL" id="OGM98342.1"/>
    </source>
</evidence>